<dbReference type="RefSeq" id="XP_007406337.1">
    <property type="nucleotide sequence ID" value="XM_007406275.1"/>
</dbReference>
<dbReference type="InParanoid" id="F4RB83"/>
<dbReference type="GeneID" id="18929550"/>
<feature type="compositionally biased region" description="Polar residues" evidence="1">
    <location>
        <begin position="209"/>
        <end position="221"/>
    </location>
</feature>
<sequence>MRLNGINQQTQDSNEVLISSHLMKSSKAIQDHSPGLSAWLLNKSIDINPIETSKEEEEDENRKRKRKCEECGLDRLKYTWIGKQMRLWIVCDYCGDRNWKSMTKKSKQQTKITTTTTTTINTYQETTNQETANQVTIGTAAGTGNENANGEAKGEAKGNREPIVELKTLTEATPNRNRKPKTKKNSKNSQLTQILKLHQSQSSSSSSSPNQFNLNQFLTQL</sequence>
<feature type="region of interest" description="Disordered" evidence="1">
    <location>
        <begin position="139"/>
        <end position="163"/>
    </location>
</feature>
<dbReference type="VEuPathDB" id="FungiDB:MELLADRAFT_60455"/>
<evidence type="ECO:0000313" key="2">
    <source>
        <dbReference type="EMBL" id="EGG10036.1"/>
    </source>
</evidence>
<feature type="compositionally biased region" description="Polar residues" evidence="1">
    <location>
        <begin position="139"/>
        <end position="148"/>
    </location>
</feature>
<dbReference type="AlphaFoldDB" id="F4RB83"/>
<feature type="compositionally biased region" description="Low complexity" evidence="1">
    <location>
        <begin position="199"/>
        <end position="208"/>
    </location>
</feature>
<evidence type="ECO:0000313" key="3">
    <source>
        <dbReference type="Proteomes" id="UP000001072"/>
    </source>
</evidence>
<organism evidence="3">
    <name type="scientific">Melampsora larici-populina (strain 98AG31 / pathotype 3-4-7)</name>
    <name type="common">Poplar leaf rust fungus</name>
    <dbReference type="NCBI Taxonomy" id="747676"/>
    <lineage>
        <taxon>Eukaryota</taxon>
        <taxon>Fungi</taxon>
        <taxon>Dikarya</taxon>
        <taxon>Basidiomycota</taxon>
        <taxon>Pucciniomycotina</taxon>
        <taxon>Pucciniomycetes</taxon>
        <taxon>Pucciniales</taxon>
        <taxon>Melampsoraceae</taxon>
        <taxon>Melampsora</taxon>
    </lineage>
</organism>
<evidence type="ECO:0000256" key="1">
    <source>
        <dbReference type="SAM" id="MobiDB-lite"/>
    </source>
</evidence>
<dbReference type="Proteomes" id="UP000001072">
    <property type="component" value="Unassembled WGS sequence"/>
</dbReference>
<reference evidence="3" key="1">
    <citation type="journal article" date="2011" name="Proc. Natl. Acad. Sci. U.S.A.">
        <title>Obligate biotrophy features unraveled by the genomic analysis of rust fungi.</title>
        <authorList>
            <person name="Duplessis S."/>
            <person name="Cuomo C.A."/>
            <person name="Lin Y.-C."/>
            <person name="Aerts A."/>
            <person name="Tisserant E."/>
            <person name="Veneault-Fourrey C."/>
            <person name="Joly D.L."/>
            <person name="Hacquard S."/>
            <person name="Amselem J."/>
            <person name="Cantarel B.L."/>
            <person name="Chiu R."/>
            <person name="Coutinho P.M."/>
            <person name="Feau N."/>
            <person name="Field M."/>
            <person name="Frey P."/>
            <person name="Gelhaye E."/>
            <person name="Goldberg J."/>
            <person name="Grabherr M.G."/>
            <person name="Kodira C.D."/>
            <person name="Kohler A."/>
            <person name="Kuees U."/>
            <person name="Lindquist E.A."/>
            <person name="Lucas S.M."/>
            <person name="Mago R."/>
            <person name="Mauceli E."/>
            <person name="Morin E."/>
            <person name="Murat C."/>
            <person name="Pangilinan J.L."/>
            <person name="Park R."/>
            <person name="Pearson M."/>
            <person name="Quesneville H."/>
            <person name="Rouhier N."/>
            <person name="Sakthikumar S."/>
            <person name="Salamov A.A."/>
            <person name="Schmutz J."/>
            <person name="Selles B."/>
            <person name="Shapiro H."/>
            <person name="Tanguay P."/>
            <person name="Tuskan G.A."/>
            <person name="Henrissat B."/>
            <person name="Van de Peer Y."/>
            <person name="Rouze P."/>
            <person name="Ellis J.G."/>
            <person name="Dodds P.N."/>
            <person name="Schein J.E."/>
            <person name="Zhong S."/>
            <person name="Hamelin R.C."/>
            <person name="Grigoriev I.V."/>
            <person name="Szabo L.J."/>
            <person name="Martin F."/>
        </authorList>
    </citation>
    <scope>NUCLEOTIDE SEQUENCE [LARGE SCALE GENOMIC DNA]</scope>
    <source>
        <strain evidence="3">98AG31 / pathotype 3-4-7</strain>
    </source>
</reference>
<proteinExistence type="predicted"/>
<dbReference type="EMBL" id="GL883095">
    <property type="protein sequence ID" value="EGG10036.1"/>
    <property type="molecule type" value="Genomic_DNA"/>
</dbReference>
<keyword evidence="3" id="KW-1185">Reference proteome</keyword>
<name>F4RB83_MELLP</name>
<feature type="compositionally biased region" description="Basic and acidic residues" evidence="1">
    <location>
        <begin position="152"/>
        <end position="163"/>
    </location>
</feature>
<dbReference type="KEGG" id="mlr:MELLADRAFT_60455"/>
<dbReference type="OrthoDB" id="10548637at2759"/>
<accession>F4RB83</accession>
<protein>
    <submittedName>
        <fullName evidence="2">Uncharacterized protein</fullName>
    </submittedName>
</protein>
<dbReference type="HOGENOM" id="CLU_1250907_0_0_1"/>
<feature type="region of interest" description="Disordered" evidence="1">
    <location>
        <begin position="195"/>
        <end position="221"/>
    </location>
</feature>
<gene>
    <name evidence="2" type="ORF">MELLADRAFT_60455</name>
</gene>